<evidence type="ECO:0000313" key="2">
    <source>
        <dbReference type="EMBL" id="KAK4023431.1"/>
    </source>
</evidence>
<gene>
    <name evidence="2" type="ORF">OUZ56_008843</name>
</gene>
<dbReference type="EMBL" id="JAOYFB010000037">
    <property type="protein sequence ID" value="KAK4023431.1"/>
    <property type="molecule type" value="Genomic_DNA"/>
</dbReference>
<sequence>MVKFTTCYLAVSTLIAVVCSITVCVGFIVMLSNMEEACPPLKCPTENSYSAIVQSPPELSTASHPTFPGSSSGILLEGKIAHPRSDIYDPDDKNTDNIYVRKPQERKISLTSFSENDDDNSNNIEPVFLLQKTIPGNDQNMVALLSSMVSRGTDHNTEAKIESTKNFNLEKKMTGVLSSFVSSETNSAEERDFFNKFLILLSEQGIDQDIKPKMFQVLENIMGRPEHDKAIRLKMVKLMSKIVSQNIDEAVKWKMLKLLLKIASQETETKIKSKMIAILQDINEEKSIGLKLKAANSLSAVVDYHAIDETRSQMESLLSMIVSPAKETNVLNIFTNILYDLKPLELDVDQKSKMIAVLFSVSPEESTPDVDPAKKTDTLKIFSEILHDLKGLELDVDQNSGMINVLFSVARGENTPDADPAKKMNMLSVFSNIVYDLTTLALDVNQKSEMINIFSSVAREENTLYPGWELDDDQKSVMINALFSLAREENTP</sequence>
<keyword evidence="1" id="KW-0812">Transmembrane</keyword>
<dbReference type="SUPFAM" id="SSF48371">
    <property type="entry name" value="ARM repeat"/>
    <property type="match status" value="1"/>
</dbReference>
<dbReference type="InterPro" id="IPR016024">
    <property type="entry name" value="ARM-type_fold"/>
</dbReference>
<protein>
    <recommendedName>
        <fullName evidence="4">Vitellogenin domain-containing protein</fullName>
    </recommendedName>
</protein>
<proteinExistence type="predicted"/>
<keyword evidence="1" id="KW-1133">Transmembrane helix</keyword>
<dbReference type="Proteomes" id="UP001234178">
    <property type="component" value="Unassembled WGS sequence"/>
</dbReference>
<name>A0ABR0AE74_9CRUS</name>
<feature type="transmembrane region" description="Helical" evidence="1">
    <location>
        <begin position="7"/>
        <end position="31"/>
    </location>
</feature>
<keyword evidence="3" id="KW-1185">Reference proteome</keyword>
<evidence type="ECO:0000256" key="1">
    <source>
        <dbReference type="SAM" id="Phobius"/>
    </source>
</evidence>
<evidence type="ECO:0000313" key="3">
    <source>
        <dbReference type="Proteomes" id="UP001234178"/>
    </source>
</evidence>
<keyword evidence="1" id="KW-0472">Membrane</keyword>
<reference evidence="2 3" key="1">
    <citation type="journal article" date="2023" name="Nucleic Acids Res.">
        <title>The hologenome of Daphnia magna reveals possible DNA methylation and microbiome-mediated evolution of the host genome.</title>
        <authorList>
            <person name="Chaturvedi A."/>
            <person name="Li X."/>
            <person name="Dhandapani V."/>
            <person name="Marshall H."/>
            <person name="Kissane S."/>
            <person name="Cuenca-Cambronero M."/>
            <person name="Asole G."/>
            <person name="Calvet F."/>
            <person name="Ruiz-Romero M."/>
            <person name="Marangio P."/>
            <person name="Guigo R."/>
            <person name="Rago D."/>
            <person name="Mirbahai L."/>
            <person name="Eastwood N."/>
            <person name="Colbourne J.K."/>
            <person name="Zhou J."/>
            <person name="Mallon E."/>
            <person name="Orsini L."/>
        </authorList>
    </citation>
    <scope>NUCLEOTIDE SEQUENCE [LARGE SCALE GENOMIC DNA]</scope>
    <source>
        <strain evidence="2">LRV0_1</strain>
    </source>
</reference>
<accession>A0ABR0AE74</accession>
<organism evidence="2 3">
    <name type="scientific">Daphnia magna</name>
    <dbReference type="NCBI Taxonomy" id="35525"/>
    <lineage>
        <taxon>Eukaryota</taxon>
        <taxon>Metazoa</taxon>
        <taxon>Ecdysozoa</taxon>
        <taxon>Arthropoda</taxon>
        <taxon>Crustacea</taxon>
        <taxon>Branchiopoda</taxon>
        <taxon>Diplostraca</taxon>
        <taxon>Cladocera</taxon>
        <taxon>Anomopoda</taxon>
        <taxon>Daphniidae</taxon>
        <taxon>Daphnia</taxon>
    </lineage>
</organism>
<comment type="caution">
    <text evidence="2">The sequence shown here is derived from an EMBL/GenBank/DDBJ whole genome shotgun (WGS) entry which is preliminary data.</text>
</comment>
<evidence type="ECO:0008006" key="4">
    <source>
        <dbReference type="Google" id="ProtNLM"/>
    </source>
</evidence>